<name>A0ABV4KXN8_9VIBR</name>
<dbReference type="EMBL" id="JBGOOL010000220">
    <property type="protein sequence ID" value="MEZ8056376.1"/>
    <property type="molecule type" value="Genomic_DNA"/>
</dbReference>
<reference evidence="1 2" key="1">
    <citation type="submission" date="2024-06" db="EMBL/GenBank/DDBJ databases">
        <authorList>
            <person name="Steensen K."/>
            <person name="Seneca J."/>
            <person name="Bartlau N."/>
            <person name="Yu A.X."/>
            <person name="Polz M.F."/>
        </authorList>
    </citation>
    <scope>NUCLEOTIDE SEQUENCE [LARGE SCALE GENOMIC DNA]</scope>
    <source>
        <strain evidence="1 2">1F9</strain>
    </source>
</reference>
<comment type="caution">
    <text evidence="1">The sequence shown here is derived from an EMBL/GenBank/DDBJ whole genome shotgun (WGS) entry which is preliminary data.</text>
</comment>
<dbReference type="Proteomes" id="UP001569175">
    <property type="component" value="Unassembled WGS sequence"/>
</dbReference>
<gene>
    <name evidence="1" type="ORF">ACED57_25200</name>
</gene>
<evidence type="ECO:0000313" key="1">
    <source>
        <dbReference type="EMBL" id="MEZ8056376.1"/>
    </source>
</evidence>
<sequence length="73" mass="8039">GVHQSPKGITVRYTDVNGRQSILVVVTSSIPTTFDSNQTQVHIIDLTKTIERKTYEISNINNHSAILTSLSEA</sequence>
<organism evidence="1 2">
    <name type="scientific">Vibrio atlanticus</name>
    <dbReference type="NCBI Taxonomy" id="693153"/>
    <lineage>
        <taxon>Bacteria</taxon>
        <taxon>Pseudomonadati</taxon>
        <taxon>Pseudomonadota</taxon>
        <taxon>Gammaproteobacteria</taxon>
        <taxon>Vibrionales</taxon>
        <taxon>Vibrionaceae</taxon>
        <taxon>Vibrio</taxon>
    </lineage>
</organism>
<feature type="non-terminal residue" evidence="1">
    <location>
        <position position="1"/>
    </location>
</feature>
<protein>
    <submittedName>
        <fullName evidence="1">Uncharacterized protein</fullName>
    </submittedName>
</protein>
<proteinExistence type="predicted"/>
<accession>A0ABV4KXN8</accession>
<dbReference type="RefSeq" id="WP_371708762.1">
    <property type="nucleotide sequence ID" value="NZ_JBGOOL010000220.1"/>
</dbReference>
<evidence type="ECO:0000313" key="2">
    <source>
        <dbReference type="Proteomes" id="UP001569175"/>
    </source>
</evidence>
<keyword evidence="2" id="KW-1185">Reference proteome</keyword>